<reference evidence="1 2" key="1">
    <citation type="journal article" date="2019" name="Sci. Rep.">
        <title>Orb-weaving spider Araneus ventricosus genome elucidates the spidroin gene catalogue.</title>
        <authorList>
            <person name="Kono N."/>
            <person name="Nakamura H."/>
            <person name="Ohtoshi R."/>
            <person name="Moran D.A.P."/>
            <person name="Shinohara A."/>
            <person name="Yoshida Y."/>
            <person name="Fujiwara M."/>
            <person name="Mori M."/>
            <person name="Tomita M."/>
            <person name="Arakawa K."/>
        </authorList>
    </citation>
    <scope>NUCLEOTIDE SEQUENCE [LARGE SCALE GENOMIC DNA]</scope>
</reference>
<keyword evidence="2" id="KW-1185">Reference proteome</keyword>
<protein>
    <submittedName>
        <fullName evidence="1">Uncharacterized protein</fullName>
    </submittedName>
</protein>
<dbReference type="AlphaFoldDB" id="A0A4Y2R2A8"/>
<sequence>MEEKVNHSLFSSHSDCLSIHPGELKMRQSCQRYGNIFRRVTRILGKIASDVHSNRLVLDRHRQQTIHIADFLSRIFKMRLLRVLSLQVEPPFLMNENVKNYEARRKSDSSFPFQFPL</sequence>
<evidence type="ECO:0000313" key="2">
    <source>
        <dbReference type="Proteomes" id="UP000499080"/>
    </source>
</evidence>
<dbReference type="EMBL" id="BGPR01015512">
    <property type="protein sequence ID" value="GBN69550.1"/>
    <property type="molecule type" value="Genomic_DNA"/>
</dbReference>
<proteinExistence type="predicted"/>
<accession>A0A4Y2R2A8</accession>
<comment type="caution">
    <text evidence="1">The sequence shown here is derived from an EMBL/GenBank/DDBJ whole genome shotgun (WGS) entry which is preliminary data.</text>
</comment>
<gene>
    <name evidence="1" type="ORF">AVEN_207885_1</name>
</gene>
<dbReference type="Proteomes" id="UP000499080">
    <property type="component" value="Unassembled WGS sequence"/>
</dbReference>
<name>A0A4Y2R2A8_ARAVE</name>
<evidence type="ECO:0000313" key="1">
    <source>
        <dbReference type="EMBL" id="GBN69550.1"/>
    </source>
</evidence>
<organism evidence="1 2">
    <name type="scientific">Araneus ventricosus</name>
    <name type="common">Orbweaver spider</name>
    <name type="synonym">Epeira ventricosa</name>
    <dbReference type="NCBI Taxonomy" id="182803"/>
    <lineage>
        <taxon>Eukaryota</taxon>
        <taxon>Metazoa</taxon>
        <taxon>Ecdysozoa</taxon>
        <taxon>Arthropoda</taxon>
        <taxon>Chelicerata</taxon>
        <taxon>Arachnida</taxon>
        <taxon>Araneae</taxon>
        <taxon>Araneomorphae</taxon>
        <taxon>Entelegynae</taxon>
        <taxon>Araneoidea</taxon>
        <taxon>Araneidae</taxon>
        <taxon>Araneus</taxon>
    </lineage>
</organism>